<dbReference type="STRING" id="4097.A0A1S3YGA7"/>
<protein>
    <recommendedName>
        <fullName evidence="1">Integrase catalytic domain-containing protein</fullName>
    </recommendedName>
</protein>
<dbReference type="Gene3D" id="3.10.10.10">
    <property type="entry name" value="HIV Type 1 Reverse Transcriptase, subunit A, domain 1"/>
    <property type="match status" value="1"/>
</dbReference>
<dbReference type="SUPFAM" id="SSF53098">
    <property type="entry name" value="Ribonuclease H-like"/>
    <property type="match status" value="1"/>
</dbReference>
<dbReference type="InterPro" id="IPR050951">
    <property type="entry name" value="Retrovirus_Pol_polyprotein"/>
</dbReference>
<dbReference type="PANTHER" id="PTHR37984:SF5">
    <property type="entry name" value="PROTEIN NYNRIN-LIKE"/>
    <property type="match status" value="1"/>
</dbReference>
<dbReference type="CDD" id="cd01647">
    <property type="entry name" value="RT_LTR"/>
    <property type="match status" value="1"/>
</dbReference>
<evidence type="ECO:0000313" key="2">
    <source>
        <dbReference type="RefSeq" id="XP_016451249.1"/>
    </source>
</evidence>
<dbReference type="Pfam" id="PF00665">
    <property type="entry name" value="rve"/>
    <property type="match status" value="1"/>
</dbReference>
<dbReference type="OrthoDB" id="1929490at2759"/>
<dbReference type="Pfam" id="PF00078">
    <property type="entry name" value="RVT_1"/>
    <property type="match status" value="1"/>
</dbReference>
<accession>A0A1S3YGA7</accession>
<dbReference type="GO" id="GO:0015074">
    <property type="term" value="P:DNA integration"/>
    <property type="evidence" value="ECO:0007669"/>
    <property type="project" value="InterPro"/>
</dbReference>
<dbReference type="InterPro" id="IPR043502">
    <property type="entry name" value="DNA/RNA_pol_sf"/>
</dbReference>
<gene>
    <name evidence="2" type="primary">LOC107775957</name>
</gene>
<proteinExistence type="predicted"/>
<dbReference type="SUPFAM" id="SSF56672">
    <property type="entry name" value="DNA/RNA polymerases"/>
    <property type="match status" value="1"/>
</dbReference>
<dbReference type="RefSeq" id="XP_016451249.1">
    <property type="nucleotide sequence ID" value="XM_016595763.1"/>
</dbReference>
<dbReference type="KEGG" id="nta:107775957"/>
<dbReference type="OMA" id="MAMNRIT"/>
<organism evidence="2">
    <name type="scientific">Nicotiana tabacum</name>
    <name type="common">Common tobacco</name>
    <dbReference type="NCBI Taxonomy" id="4097"/>
    <lineage>
        <taxon>Eukaryota</taxon>
        <taxon>Viridiplantae</taxon>
        <taxon>Streptophyta</taxon>
        <taxon>Embryophyta</taxon>
        <taxon>Tracheophyta</taxon>
        <taxon>Spermatophyta</taxon>
        <taxon>Magnoliopsida</taxon>
        <taxon>eudicotyledons</taxon>
        <taxon>Gunneridae</taxon>
        <taxon>Pentapetalae</taxon>
        <taxon>asterids</taxon>
        <taxon>lamiids</taxon>
        <taxon>Solanales</taxon>
        <taxon>Solanaceae</taxon>
        <taxon>Nicotianoideae</taxon>
        <taxon>Nicotianeae</taxon>
        <taxon>Nicotiana</taxon>
    </lineage>
</organism>
<dbReference type="InterPro" id="IPR012337">
    <property type="entry name" value="RNaseH-like_sf"/>
</dbReference>
<feature type="domain" description="Integrase catalytic" evidence="1">
    <location>
        <begin position="173"/>
        <end position="307"/>
    </location>
</feature>
<dbReference type="Gene3D" id="3.30.70.270">
    <property type="match status" value="1"/>
</dbReference>
<name>A0A1S3YGA7_TOBAC</name>
<evidence type="ECO:0000259" key="1">
    <source>
        <dbReference type="PROSITE" id="PS50994"/>
    </source>
</evidence>
<dbReference type="InterPro" id="IPR000477">
    <property type="entry name" value="RT_dom"/>
</dbReference>
<dbReference type="Gene3D" id="3.30.420.10">
    <property type="entry name" value="Ribonuclease H-like superfamily/Ribonuclease H"/>
    <property type="match status" value="1"/>
</dbReference>
<reference evidence="2" key="1">
    <citation type="submission" date="2025-08" db="UniProtKB">
        <authorList>
            <consortium name="RefSeq"/>
        </authorList>
    </citation>
    <scope>IDENTIFICATION</scope>
</reference>
<dbReference type="InterPro" id="IPR036397">
    <property type="entry name" value="RNaseH_sf"/>
</dbReference>
<dbReference type="GO" id="GO:0003676">
    <property type="term" value="F:nucleic acid binding"/>
    <property type="evidence" value="ECO:0007669"/>
    <property type="project" value="InterPro"/>
</dbReference>
<dbReference type="InterPro" id="IPR001584">
    <property type="entry name" value="Integrase_cat-core"/>
</dbReference>
<sequence>MTVVENEKNELIPTLTVMGWRVCIDYKRLNKVTCKDHFQLPLIDQMLDRLAGYEYYFFLDGYSGYNHIIICPEDQEKTIFTCPCGTVAFKRMLFGLCNAPATFPRIWARCWHVVNKFGAKLGKCHLMVQEGIVLGHRVSKSGIEVEKAKAIGQLQRFYSLGSVGQHSSWMPIHMLRTFDYVSKWVDVITFPTKDAKVVATFVKKNIFSRFGTPHALISDEGTHFCNRLLNNLLAKYGVHHRVFTTYHLQTSGQVEVSNREIKQILEKTMSVNRKDWAGKLDDALWASITAYKTPIGASPYKLVYGKVHWAIKKLNMDFEAAGEKSLL</sequence>
<dbReference type="PROSITE" id="PS50994">
    <property type="entry name" value="INTEGRASE"/>
    <property type="match status" value="1"/>
</dbReference>
<dbReference type="PANTHER" id="PTHR37984">
    <property type="entry name" value="PROTEIN CBG26694"/>
    <property type="match status" value="1"/>
</dbReference>
<dbReference type="InterPro" id="IPR043128">
    <property type="entry name" value="Rev_trsase/Diguanyl_cyclase"/>
</dbReference>
<dbReference type="AlphaFoldDB" id="A0A1S3YGA7"/>
<dbReference type="PaxDb" id="4097-A0A1S3YGA7"/>